<dbReference type="EMBL" id="CP111022">
    <property type="protein sequence ID" value="WAR19707.1"/>
    <property type="molecule type" value="Genomic_DNA"/>
</dbReference>
<evidence type="ECO:0000256" key="3">
    <source>
        <dbReference type="ARBA" id="ARBA00022729"/>
    </source>
</evidence>
<dbReference type="SUPFAM" id="SSF49842">
    <property type="entry name" value="TNF-like"/>
    <property type="match status" value="1"/>
</dbReference>
<dbReference type="PANTHER" id="PTHR22923:SF116">
    <property type="entry name" value="C1Q DOMAIN-CONTAINING PROTEIN"/>
    <property type="match status" value="1"/>
</dbReference>
<evidence type="ECO:0000256" key="5">
    <source>
        <dbReference type="SAM" id="SignalP"/>
    </source>
</evidence>
<keyword evidence="2" id="KW-0964">Secreted</keyword>
<name>A0ABY7FFE2_MYAAR</name>
<dbReference type="InterPro" id="IPR008983">
    <property type="entry name" value="Tumour_necrosis_fac-like_dom"/>
</dbReference>
<sequence>MHCISLIFVSCFLNVALVQSAEEDYVRPETFEERLGRLEELVDIQSQTIAELKQDNTNLRDTILNSTLADEQVAFYAYLSQGKCYNVHETFIFDIEELDTTNSYANHDGVFIAPVNGVYAFSFNVVPDFWHYTQAELVVNGQVKARVFGDSHEIHDIHPTSSTVVLALNINDHVYVRLGHQTECNVISSEDHQWTYFAGWLIF</sequence>
<evidence type="ECO:0000259" key="6">
    <source>
        <dbReference type="PROSITE" id="PS50871"/>
    </source>
</evidence>
<keyword evidence="3 5" id="KW-0732">Signal</keyword>
<dbReference type="PROSITE" id="PS50871">
    <property type="entry name" value="C1Q"/>
    <property type="match status" value="1"/>
</dbReference>
<dbReference type="Proteomes" id="UP001164746">
    <property type="component" value="Chromosome 11"/>
</dbReference>
<evidence type="ECO:0000256" key="1">
    <source>
        <dbReference type="ARBA" id="ARBA00004613"/>
    </source>
</evidence>
<feature type="signal peptide" evidence="5">
    <location>
        <begin position="1"/>
        <end position="20"/>
    </location>
</feature>
<gene>
    <name evidence="7" type="ORF">MAR_001545</name>
</gene>
<evidence type="ECO:0000313" key="8">
    <source>
        <dbReference type="Proteomes" id="UP001164746"/>
    </source>
</evidence>
<accession>A0ABY7FFE2</accession>
<protein>
    <recommendedName>
        <fullName evidence="6">C1q domain-containing protein</fullName>
    </recommendedName>
</protein>
<proteinExistence type="predicted"/>
<evidence type="ECO:0000313" key="7">
    <source>
        <dbReference type="EMBL" id="WAR19707.1"/>
    </source>
</evidence>
<dbReference type="SMART" id="SM00110">
    <property type="entry name" value="C1Q"/>
    <property type="match status" value="1"/>
</dbReference>
<keyword evidence="8" id="KW-1185">Reference proteome</keyword>
<comment type="subcellular location">
    <subcellularLocation>
        <location evidence="1">Secreted</location>
    </subcellularLocation>
</comment>
<evidence type="ECO:0000256" key="2">
    <source>
        <dbReference type="ARBA" id="ARBA00022525"/>
    </source>
</evidence>
<dbReference type="Pfam" id="PF00386">
    <property type="entry name" value="C1q"/>
    <property type="match status" value="1"/>
</dbReference>
<dbReference type="Gene3D" id="2.60.120.40">
    <property type="match status" value="1"/>
</dbReference>
<reference evidence="7" key="1">
    <citation type="submission" date="2022-11" db="EMBL/GenBank/DDBJ databases">
        <title>Centuries of genome instability and evolution in soft-shell clam transmissible cancer (bioRxiv).</title>
        <authorList>
            <person name="Hart S.F.M."/>
            <person name="Yonemitsu M.A."/>
            <person name="Giersch R.M."/>
            <person name="Beal B.F."/>
            <person name="Arriagada G."/>
            <person name="Davis B.W."/>
            <person name="Ostrander E.A."/>
            <person name="Goff S.P."/>
            <person name="Metzger M.J."/>
        </authorList>
    </citation>
    <scope>NUCLEOTIDE SEQUENCE</scope>
    <source>
        <strain evidence="7">MELC-2E11</strain>
        <tissue evidence="7">Siphon/mantle</tissue>
    </source>
</reference>
<dbReference type="InterPro" id="IPR050822">
    <property type="entry name" value="Cerebellin_Synaptic_Org"/>
</dbReference>
<organism evidence="7 8">
    <name type="scientific">Mya arenaria</name>
    <name type="common">Soft-shell clam</name>
    <dbReference type="NCBI Taxonomy" id="6604"/>
    <lineage>
        <taxon>Eukaryota</taxon>
        <taxon>Metazoa</taxon>
        <taxon>Spiralia</taxon>
        <taxon>Lophotrochozoa</taxon>
        <taxon>Mollusca</taxon>
        <taxon>Bivalvia</taxon>
        <taxon>Autobranchia</taxon>
        <taxon>Heteroconchia</taxon>
        <taxon>Euheterodonta</taxon>
        <taxon>Imparidentia</taxon>
        <taxon>Neoheterodontei</taxon>
        <taxon>Myida</taxon>
        <taxon>Myoidea</taxon>
        <taxon>Myidae</taxon>
        <taxon>Mya</taxon>
    </lineage>
</organism>
<dbReference type="InterPro" id="IPR001073">
    <property type="entry name" value="C1q_dom"/>
</dbReference>
<dbReference type="PANTHER" id="PTHR22923">
    <property type="entry name" value="CEREBELLIN-RELATED"/>
    <property type="match status" value="1"/>
</dbReference>
<feature type="chain" id="PRO_5045976064" description="C1q domain-containing protein" evidence="5">
    <location>
        <begin position="21"/>
        <end position="203"/>
    </location>
</feature>
<feature type="coiled-coil region" evidence="4">
    <location>
        <begin position="35"/>
        <end position="62"/>
    </location>
</feature>
<evidence type="ECO:0000256" key="4">
    <source>
        <dbReference type="SAM" id="Coils"/>
    </source>
</evidence>
<keyword evidence="4" id="KW-0175">Coiled coil</keyword>
<feature type="domain" description="C1q" evidence="6">
    <location>
        <begin position="68"/>
        <end position="203"/>
    </location>
</feature>